<evidence type="ECO:0000313" key="2">
    <source>
        <dbReference type="EMBL" id="TGY87202.1"/>
    </source>
</evidence>
<comment type="caution">
    <text evidence="2">The sequence shown here is derived from an EMBL/GenBank/DDBJ whole genome shotgun (WGS) entry which is preliminary data.</text>
</comment>
<reference evidence="2 3" key="1">
    <citation type="journal article" date="2017" name="Int. J. Syst. Evol. Microbiol.">
        <title>Marinicauda algicola sp. nov., isolated from a marine red alga Rhodosorus marinus.</title>
        <authorList>
            <person name="Jeong S.E."/>
            <person name="Jeon S.H."/>
            <person name="Chun B.H."/>
            <person name="Kim D.W."/>
            <person name="Jeon C.O."/>
        </authorList>
    </citation>
    <scope>NUCLEOTIDE SEQUENCE [LARGE SCALE GENOMIC DNA]</scope>
    <source>
        <strain evidence="2 3">JCM 31718</strain>
    </source>
</reference>
<dbReference type="InterPro" id="IPR012349">
    <property type="entry name" value="Split_barrel_FMN-bd"/>
</dbReference>
<keyword evidence="3" id="KW-1185">Reference proteome</keyword>
<accession>A0A4S2GWT2</accession>
<dbReference type="AlphaFoldDB" id="A0A4S2GWT2"/>
<protein>
    <submittedName>
        <fullName evidence="2">FMN-binding negative transcriptional regulator</fullName>
    </submittedName>
</protein>
<sequence length="212" mass="22754">MYAPGPFRVEDQREVAGIIARYPFATLVASGPDGPVAARTPMLADLDEQGRVRGLLGHIARANPFWRVADGAEVLALFSGAHAYVSPGAYRTKAETGRAVPTWNYTAAEVRGRLAVTTDRDALYEIVDRLSAAMEAGQVQPWDIRDAPADYIDRLLNGIVGLSMENASAEAVRKLSQNKSKDDVEGVMAALSASRDANARQTAADMAQLPRG</sequence>
<dbReference type="InterPro" id="IPR007396">
    <property type="entry name" value="TR_PAI2-type"/>
</dbReference>
<gene>
    <name evidence="2" type="ORF">E5163_15895</name>
</gene>
<dbReference type="RefSeq" id="WP_135997505.1">
    <property type="nucleotide sequence ID" value="NZ_CP071057.1"/>
</dbReference>
<dbReference type="OrthoDB" id="9794948at2"/>
<feature type="region of interest" description="Disordered" evidence="1">
    <location>
        <begin position="192"/>
        <end position="212"/>
    </location>
</feature>
<evidence type="ECO:0000313" key="3">
    <source>
        <dbReference type="Proteomes" id="UP000308054"/>
    </source>
</evidence>
<dbReference type="PIRSF" id="PIRSF010372">
    <property type="entry name" value="PaiB"/>
    <property type="match status" value="1"/>
</dbReference>
<dbReference type="PANTHER" id="PTHR35802">
    <property type="entry name" value="PROTEASE SYNTHASE AND SPORULATION PROTEIN PAI 2"/>
    <property type="match status" value="1"/>
</dbReference>
<name>A0A4S2GWT2_9PROT</name>
<proteinExistence type="predicted"/>
<dbReference type="Pfam" id="PF04299">
    <property type="entry name" value="FMN_bind_2"/>
    <property type="match status" value="1"/>
</dbReference>
<dbReference type="EMBL" id="SRXW01000007">
    <property type="protein sequence ID" value="TGY87202.1"/>
    <property type="molecule type" value="Genomic_DNA"/>
</dbReference>
<dbReference type="SUPFAM" id="SSF50475">
    <property type="entry name" value="FMN-binding split barrel"/>
    <property type="match status" value="1"/>
</dbReference>
<dbReference type="Proteomes" id="UP000308054">
    <property type="component" value="Unassembled WGS sequence"/>
</dbReference>
<evidence type="ECO:0000256" key="1">
    <source>
        <dbReference type="SAM" id="MobiDB-lite"/>
    </source>
</evidence>
<dbReference type="PANTHER" id="PTHR35802:SF1">
    <property type="entry name" value="PROTEASE SYNTHASE AND SPORULATION PROTEIN PAI 2"/>
    <property type="match status" value="1"/>
</dbReference>
<dbReference type="Gene3D" id="2.30.110.10">
    <property type="entry name" value="Electron Transport, Fmn-binding Protein, Chain A"/>
    <property type="match status" value="1"/>
</dbReference>
<organism evidence="2 3">
    <name type="scientific">Marinicauda algicola</name>
    <dbReference type="NCBI Taxonomy" id="2029849"/>
    <lineage>
        <taxon>Bacteria</taxon>
        <taxon>Pseudomonadati</taxon>
        <taxon>Pseudomonadota</taxon>
        <taxon>Alphaproteobacteria</taxon>
        <taxon>Maricaulales</taxon>
        <taxon>Maricaulaceae</taxon>
        <taxon>Marinicauda</taxon>
    </lineage>
</organism>